<proteinExistence type="predicted"/>
<keyword evidence="2" id="KW-1185">Reference proteome</keyword>
<evidence type="ECO:0000313" key="1">
    <source>
        <dbReference type="EMBL" id="MXV52112.1"/>
    </source>
</evidence>
<reference evidence="1 2" key="1">
    <citation type="submission" date="2019-11" db="EMBL/GenBank/DDBJ databases">
        <title>Pedobacter sp. HMF7647 Genome sequencing and assembly.</title>
        <authorList>
            <person name="Kang H."/>
            <person name="Kim H."/>
            <person name="Joh K."/>
        </authorList>
    </citation>
    <scope>NUCLEOTIDE SEQUENCE [LARGE SCALE GENOMIC DNA]</scope>
    <source>
        <strain evidence="1 2">HMF7647</strain>
    </source>
</reference>
<evidence type="ECO:0000313" key="2">
    <source>
        <dbReference type="Proteomes" id="UP000466586"/>
    </source>
</evidence>
<accession>A0A7K1YBY3</accession>
<comment type="caution">
    <text evidence="1">The sequence shown here is derived from an EMBL/GenBank/DDBJ whole genome shotgun (WGS) entry which is preliminary data.</text>
</comment>
<dbReference type="EMBL" id="WVHT01000006">
    <property type="protein sequence ID" value="MXV52112.1"/>
    <property type="molecule type" value="Genomic_DNA"/>
</dbReference>
<organism evidence="1 2">
    <name type="scientific">Hufsiella arboris</name>
    <dbReference type="NCBI Taxonomy" id="2695275"/>
    <lineage>
        <taxon>Bacteria</taxon>
        <taxon>Pseudomonadati</taxon>
        <taxon>Bacteroidota</taxon>
        <taxon>Sphingobacteriia</taxon>
        <taxon>Sphingobacteriales</taxon>
        <taxon>Sphingobacteriaceae</taxon>
        <taxon>Hufsiella</taxon>
    </lineage>
</organism>
<protein>
    <recommendedName>
        <fullName evidence="3">SIR2-like domain-containing protein</fullName>
    </recommendedName>
</protein>
<evidence type="ECO:0008006" key="3">
    <source>
        <dbReference type="Google" id="ProtNLM"/>
    </source>
</evidence>
<dbReference type="Proteomes" id="UP000466586">
    <property type="component" value="Unassembled WGS sequence"/>
</dbReference>
<sequence>MAYKPLTGLYNENEKYLFLGNGINQLSKGFSWSDLLNNIRKSARITSEIGSKTYPLFFEELSFTLDTKKPVEANIRELKKLIADNAIKLTPNPAHFALLENNYYKHYLTTNYDYCIELAADPDCMPLTHNDRRTSKFSLYRYNEVNGHHIWHIHGECDNGRKSNPADSILIGFEHYADYLDKIHRLIKSDTGKGLAEQILEARYNWVHKFFTHDIDIVGFGMDFNELHLWFILNLRGRLIRKGAEIRNTIQWIIPEINAEKQMDKIELLKALGVKIMILKSASYPSFYEKFIGTLS</sequence>
<dbReference type="RefSeq" id="WP_160845288.1">
    <property type="nucleotide sequence ID" value="NZ_WVHT01000006.1"/>
</dbReference>
<dbReference type="AlphaFoldDB" id="A0A7K1YBY3"/>
<name>A0A7K1YBY3_9SPHI</name>
<dbReference type="Pfam" id="PF13289">
    <property type="entry name" value="SIR2_2"/>
    <property type="match status" value="1"/>
</dbReference>
<gene>
    <name evidence="1" type="ORF">GS399_14130</name>
</gene>